<dbReference type="AlphaFoldDB" id="X1GTL5"/>
<reference evidence="1" key="1">
    <citation type="journal article" date="2014" name="Front. Microbiol.">
        <title>High frequency of phylogenetically diverse reductive dehalogenase-homologous genes in deep subseafloor sedimentary metagenomes.</title>
        <authorList>
            <person name="Kawai M."/>
            <person name="Futagami T."/>
            <person name="Toyoda A."/>
            <person name="Takaki Y."/>
            <person name="Nishi S."/>
            <person name="Hori S."/>
            <person name="Arai W."/>
            <person name="Tsubouchi T."/>
            <person name="Morono Y."/>
            <person name="Uchiyama I."/>
            <person name="Ito T."/>
            <person name="Fujiyama A."/>
            <person name="Inagaki F."/>
            <person name="Takami H."/>
        </authorList>
    </citation>
    <scope>NUCLEOTIDE SEQUENCE</scope>
    <source>
        <strain evidence="1">Expedition CK06-06</strain>
    </source>
</reference>
<sequence length="86" mass="10296">MTGKNKNKRYTEWKEAKKRCRLNAETVQMAKKLGLNPKSLIKNIPNKSQGWKKPVYLWIREMYEERYGDSIKTSEKTDKKNIENNF</sequence>
<evidence type="ECO:0000313" key="1">
    <source>
        <dbReference type="EMBL" id="GAH60482.1"/>
    </source>
</evidence>
<proteinExistence type="predicted"/>
<name>X1GTL5_9ZZZZ</name>
<gene>
    <name evidence="1" type="ORF">S03H2_33089</name>
</gene>
<protein>
    <submittedName>
        <fullName evidence="1">Uncharacterized protein</fullName>
    </submittedName>
</protein>
<organism evidence="1">
    <name type="scientific">marine sediment metagenome</name>
    <dbReference type="NCBI Taxonomy" id="412755"/>
    <lineage>
        <taxon>unclassified sequences</taxon>
        <taxon>metagenomes</taxon>
        <taxon>ecological metagenomes</taxon>
    </lineage>
</organism>
<comment type="caution">
    <text evidence="1">The sequence shown here is derived from an EMBL/GenBank/DDBJ whole genome shotgun (WGS) entry which is preliminary data.</text>
</comment>
<accession>X1GTL5</accession>
<dbReference type="EMBL" id="BARU01020129">
    <property type="protein sequence ID" value="GAH60482.1"/>
    <property type="molecule type" value="Genomic_DNA"/>
</dbReference>